<dbReference type="EMBL" id="CP014226">
    <property type="protein sequence ID" value="AMD01821.1"/>
    <property type="molecule type" value="Genomic_DNA"/>
</dbReference>
<dbReference type="PROSITE" id="PS50109">
    <property type="entry name" value="HIS_KIN"/>
    <property type="match status" value="1"/>
</dbReference>
<dbReference type="PANTHER" id="PTHR43395">
    <property type="entry name" value="SENSOR HISTIDINE KINASE CHEA"/>
    <property type="match status" value="1"/>
</dbReference>
<evidence type="ECO:0000256" key="8">
    <source>
        <dbReference type="ARBA" id="ARBA00022679"/>
    </source>
</evidence>
<dbReference type="SMART" id="SM00387">
    <property type="entry name" value="HATPase_c"/>
    <property type="match status" value="1"/>
</dbReference>
<evidence type="ECO:0000256" key="1">
    <source>
        <dbReference type="ARBA" id="ARBA00000085"/>
    </source>
</evidence>
<dbReference type="InterPro" id="IPR005467">
    <property type="entry name" value="His_kinase_dom"/>
</dbReference>
<dbReference type="InterPro" id="IPR036890">
    <property type="entry name" value="HATPase_C_sf"/>
</dbReference>
<dbReference type="Gene3D" id="1.20.120.160">
    <property type="entry name" value="HPT domain"/>
    <property type="match status" value="1"/>
</dbReference>
<dbReference type="Gene3D" id="3.30.565.10">
    <property type="entry name" value="Histidine kinase-like ATPase, C-terminal domain"/>
    <property type="match status" value="1"/>
</dbReference>
<dbReference type="SUPFAM" id="SSF50341">
    <property type="entry name" value="CheW-like"/>
    <property type="match status" value="1"/>
</dbReference>
<dbReference type="InterPro" id="IPR015162">
    <property type="entry name" value="CheY-binding"/>
</dbReference>
<dbReference type="InterPro" id="IPR003594">
    <property type="entry name" value="HATPase_dom"/>
</dbReference>
<dbReference type="CDD" id="cd00731">
    <property type="entry name" value="CheA_reg"/>
    <property type="match status" value="1"/>
</dbReference>
<sequence length="783" mass="85008">MRMDITDFYDTFFEEAEELLADMERYLLELDVDEPDTEELNAIFRAAHSIKGGAGTFGFDALQKTTHLFENLLDHTRKGELTLRRDIVDTFLETKDMLSDQLDAYRNGDEPDQEAFERICQILQQLALEEIGQDLDEGGAAAPAVKAELEPAATPTSAPEAEPAAGAGQRIVTLLNVGEKDRQLLVEELGQLGKVVSHQGDEQRYEVVLASTDSDDDIEAVMCFIIDAEQFQIRPVDAAQPDVPADSRVSAEEGQRVITLLNVGEKDRQLLVEELGQLGDVVSQQGDEVRYEVVLASSVSNDDIEAVMCFIVDADQLQITTDGGAASPVVNKEKAGAAAVPAEAAPKAEPTPKPAAKAPAKASKPKAKGPETSSIRVSVDKVDQIINLVGELIITQSMLDQTVSDMDAVADSALLNGMSLLQRNARDLQESVMSIRMIPMDFVFSRFPRVVRETAGKLGKEIELVTEGESTELDKSLTERIIDPLTHLVRNSLDHGIEMPEDRVAAGKPRTGRLTLSAQHQGGNILIEVIDDGAGLNRDRLLAKARENGLPVSDSMSDDEVWQLIFAPGFSTAKAVTDVSGRGVGMDVVKRNIQGMGGHVEIMSKAGEGTRIRIVLPLTLAILDGMSIKVGGEMFILPLSAVLESLQPAKEDLYAMAGDDVVLKVRDEYLPVVAVHEALDVPDAKTKLTETIAVIVQGEGRRYALLVDDLVGQQQVVVKNLETNYRKVPGVSAATILGDGSVALILDITGLHRLSRAKKEVRRPERTYQSLEALTDKELETSS</sequence>
<keyword evidence="9" id="KW-0547">Nucleotide-binding</keyword>
<dbReference type="InterPro" id="IPR037006">
    <property type="entry name" value="CheA-like_homodim_sf"/>
</dbReference>
<dbReference type="InterPro" id="IPR004105">
    <property type="entry name" value="CheA-like_dim"/>
</dbReference>
<evidence type="ECO:0000259" key="18">
    <source>
        <dbReference type="PROSITE" id="PS50894"/>
    </source>
</evidence>
<dbReference type="SUPFAM" id="SSF55874">
    <property type="entry name" value="ATPase domain of HSP90 chaperone/DNA topoisomerase II/histidine kinase"/>
    <property type="match status" value="1"/>
</dbReference>
<accession>A0A120JWE7</accession>
<evidence type="ECO:0000256" key="9">
    <source>
        <dbReference type="ARBA" id="ARBA00022741"/>
    </source>
</evidence>
<dbReference type="SMART" id="SM00073">
    <property type="entry name" value="HPT"/>
    <property type="match status" value="1"/>
</dbReference>
<dbReference type="InterPro" id="IPR051315">
    <property type="entry name" value="Bact_Chemotaxis_CheA"/>
</dbReference>
<evidence type="ECO:0000259" key="16">
    <source>
        <dbReference type="PROSITE" id="PS50109"/>
    </source>
</evidence>
<dbReference type="SUPFAM" id="SSF55052">
    <property type="entry name" value="CheY-binding domain of CheA"/>
    <property type="match status" value="2"/>
</dbReference>
<keyword evidence="7 14" id="KW-0597">Phosphoprotein</keyword>
<dbReference type="Pfam" id="PF01584">
    <property type="entry name" value="CheW"/>
    <property type="match status" value="1"/>
</dbReference>
<keyword evidence="20" id="KW-1185">Reference proteome</keyword>
<dbReference type="PATRIC" id="fig|507626.3.peg.2764"/>
<evidence type="ECO:0000256" key="11">
    <source>
        <dbReference type="ARBA" id="ARBA00022840"/>
    </source>
</evidence>
<comment type="function">
    <text evidence="13">Involved in the transmission of sensory signals from the chemoreceptors to the flagellar motors. CheA is autophosphorylated; it can transfer its phosphate group to either CheB or CheY.</text>
</comment>
<dbReference type="GO" id="GO:0005524">
    <property type="term" value="F:ATP binding"/>
    <property type="evidence" value="ECO:0007669"/>
    <property type="project" value="UniProtKB-KW"/>
</dbReference>
<evidence type="ECO:0000256" key="7">
    <source>
        <dbReference type="ARBA" id="ARBA00022553"/>
    </source>
</evidence>
<feature type="domain" description="HPt" evidence="18">
    <location>
        <begin position="1"/>
        <end position="105"/>
    </location>
</feature>
<dbReference type="SMART" id="SM00260">
    <property type="entry name" value="CheW"/>
    <property type="match status" value="1"/>
</dbReference>
<dbReference type="Pfam" id="PF02518">
    <property type="entry name" value="HATPase_c"/>
    <property type="match status" value="1"/>
</dbReference>
<evidence type="ECO:0000256" key="13">
    <source>
        <dbReference type="ARBA" id="ARBA00035100"/>
    </source>
</evidence>
<reference evidence="19 20" key="2">
    <citation type="submission" date="2016-02" db="EMBL/GenBank/DDBJ databases">
        <authorList>
            <person name="Wen L."/>
            <person name="He K."/>
            <person name="Yang H."/>
        </authorList>
    </citation>
    <scope>NUCLEOTIDE SEQUENCE [LARGE SCALE GENOMIC DNA]</scope>
    <source>
        <strain evidence="19 20">AGD 8-3</strain>
    </source>
</reference>
<gene>
    <name evidence="19" type="primary">cheA</name>
    <name evidence="19" type="ORF">LOKO_02769</name>
</gene>
<dbReference type="Gene3D" id="3.30.70.400">
    <property type="entry name" value="CheY-binding domain of CheA"/>
    <property type="match status" value="2"/>
</dbReference>
<evidence type="ECO:0000313" key="20">
    <source>
        <dbReference type="Proteomes" id="UP000063387"/>
    </source>
</evidence>
<evidence type="ECO:0000259" key="17">
    <source>
        <dbReference type="PROSITE" id="PS50851"/>
    </source>
</evidence>
<evidence type="ECO:0000256" key="6">
    <source>
        <dbReference type="ARBA" id="ARBA00022500"/>
    </source>
</evidence>
<dbReference type="Pfam" id="PF02895">
    <property type="entry name" value="H-kinase_dim"/>
    <property type="match status" value="1"/>
</dbReference>
<dbReference type="GO" id="GO:0000155">
    <property type="term" value="F:phosphorelay sensor kinase activity"/>
    <property type="evidence" value="ECO:0007669"/>
    <property type="project" value="InterPro"/>
</dbReference>
<dbReference type="PROSITE" id="PS50894">
    <property type="entry name" value="HPT"/>
    <property type="match status" value="1"/>
</dbReference>
<dbReference type="FunFam" id="3.30.565.10:FF:000016">
    <property type="entry name" value="Chemotaxis protein CheA, putative"/>
    <property type="match status" value="1"/>
</dbReference>
<name>A0A120JWE7_9GAMM</name>
<dbReference type="AlphaFoldDB" id="A0A120JWE7"/>
<dbReference type="InterPro" id="IPR008207">
    <property type="entry name" value="Sig_transdc_His_kin_Hpt_dom"/>
</dbReference>
<dbReference type="SUPFAM" id="SSF47384">
    <property type="entry name" value="Homodimeric domain of signal transducing histidine kinase"/>
    <property type="match status" value="1"/>
</dbReference>
<keyword evidence="6" id="KW-0145">Chemotaxis</keyword>
<dbReference type="STRING" id="507626.LOKO_02769"/>
<keyword evidence="5" id="KW-0963">Cytoplasm</keyword>
<dbReference type="PROSITE" id="PS50851">
    <property type="entry name" value="CHEW"/>
    <property type="match status" value="1"/>
</dbReference>
<dbReference type="InterPro" id="IPR036061">
    <property type="entry name" value="CheW-like_dom_sf"/>
</dbReference>
<dbReference type="Pfam" id="PF01627">
    <property type="entry name" value="Hpt"/>
    <property type="match status" value="1"/>
</dbReference>
<evidence type="ECO:0000256" key="2">
    <source>
        <dbReference type="ARBA" id="ARBA00004496"/>
    </source>
</evidence>
<dbReference type="PANTHER" id="PTHR43395:SF10">
    <property type="entry name" value="CHEMOTAXIS PROTEIN CHEA"/>
    <property type="match status" value="1"/>
</dbReference>
<dbReference type="SMART" id="SM01231">
    <property type="entry name" value="H-kinase_dim"/>
    <property type="match status" value="1"/>
</dbReference>
<dbReference type="PRINTS" id="PR00344">
    <property type="entry name" value="BCTRLSENSOR"/>
</dbReference>
<feature type="compositionally biased region" description="Low complexity" evidence="15">
    <location>
        <begin position="341"/>
        <end position="362"/>
    </location>
</feature>
<feature type="domain" description="Histidine kinase" evidence="16">
    <location>
        <begin position="414"/>
        <end position="620"/>
    </location>
</feature>
<evidence type="ECO:0000256" key="10">
    <source>
        <dbReference type="ARBA" id="ARBA00022777"/>
    </source>
</evidence>
<dbReference type="FunFam" id="2.30.30.40:FF:000048">
    <property type="entry name" value="Chemotaxis protein CheA, putative"/>
    <property type="match status" value="1"/>
</dbReference>
<dbReference type="OrthoDB" id="9803176at2"/>
<dbReference type="GO" id="GO:0006935">
    <property type="term" value="P:chemotaxis"/>
    <property type="evidence" value="ECO:0007669"/>
    <property type="project" value="UniProtKB-KW"/>
</dbReference>
<dbReference type="CDD" id="cd00088">
    <property type="entry name" value="HPT"/>
    <property type="match status" value="1"/>
</dbReference>
<dbReference type="InterPro" id="IPR004358">
    <property type="entry name" value="Sig_transdc_His_kin-like_C"/>
</dbReference>
<evidence type="ECO:0000256" key="4">
    <source>
        <dbReference type="ARBA" id="ARBA00021495"/>
    </source>
</evidence>
<dbReference type="GO" id="GO:0005737">
    <property type="term" value="C:cytoplasm"/>
    <property type="evidence" value="ECO:0007669"/>
    <property type="project" value="UniProtKB-SubCell"/>
</dbReference>
<keyword evidence="12" id="KW-0902">Two-component regulatory system</keyword>
<feature type="domain" description="CheW-like" evidence="17">
    <location>
        <begin position="622"/>
        <end position="757"/>
    </location>
</feature>
<dbReference type="CDD" id="cd16916">
    <property type="entry name" value="HATPase_CheA-like"/>
    <property type="match status" value="1"/>
</dbReference>
<comment type="subcellular location">
    <subcellularLocation>
        <location evidence="2">Cytoplasm</location>
    </subcellularLocation>
</comment>
<dbReference type="InterPro" id="IPR036641">
    <property type="entry name" value="HPT_dom_sf"/>
</dbReference>
<reference evidence="19 20" key="1">
    <citation type="journal article" date="2016" name="Genome Announc.">
        <title>Draft Genome Sequence of 'Halomonas chromatireducens' Strain AGD 8-3, a Haloalkaliphilic Chromate- and Selenite-Reducing Gammaproteobacterium.</title>
        <authorList>
            <person name="Sharko F.S."/>
            <person name="Shapovalova A.A."/>
            <person name="Tsygankova S.V."/>
            <person name="Komova A.V."/>
            <person name="Boulygina E.S."/>
            <person name="Teslyuk A.B."/>
            <person name="Gotovtsev P.M."/>
            <person name="Namsaraev Z.B."/>
            <person name="Khijniak T.V."/>
            <person name="Nedoluzhko A.V."/>
            <person name="Vasilov R.G."/>
        </authorList>
    </citation>
    <scope>NUCLEOTIDE SEQUENCE [LARGE SCALE GENOMIC DNA]</scope>
    <source>
        <strain evidence="19 20">AGD 8-3</strain>
    </source>
</reference>
<proteinExistence type="predicted"/>
<feature type="region of interest" description="Disordered" evidence="15">
    <location>
        <begin position="341"/>
        <end position="374"/>
    </location>
</feature>
<feature type="modified residue" description="Phosphohistidine" evidence="14">
    <location>
        <position position="48"/>
    </location>
</feature>
<dbReference type="KEGG" id="hco:LOKO_02769"/>
<evidence type="ECO:0000256" key="3">
    <source>
        <dbReference type="ARBA" id="ARBA00012438"/>
    </source>
</evidence>
<evidence type="ECO:0000256" key="14">
    <source>
        <dbReference type="PROSITE-ProRule" id="PRU00110"/>
    </source>
</evidence>
<dbReference type="SUPFAM" id="SSF47226">
    <property type="entry name" value="Histidine-containing phosphotransfer domain, HPT domain"/>
    <property type="match status" value="1"/>
</dbReference>
<keyword evidence="10" id="KW-0418">Kinase</keyword>
<dbReference type="Gene3D" id="1.10.287.560">
    <property type="entry name" value="Histidine kinase CheA-like, homodimeric domain"/>
    <property type="match status" value="1"/>
</dbReference>
<keyword evidence="11" id="KW-0067">ATP-binding</keyword>
<dbReference type="InterPro" id="IPR002545">
    <property type="entry name" value="CheW-lke_dom"/>
</dbReference>
<dbReference type="InterPro" id="IPR036097">
    <property type="entry name" value="HisK_dim/P_sf"/>
</dbReference>
<evidence type="ECO:0000256" key="12">
    <source>
        <dbReference type="ARBA" id="ARBA00023012"/>
    </source>
</evidence>
<protein>
    <recommendedName>
        <fullName evidence="4">Chemotaxis protein CheA</fullName>
        <ecNumber evidence="3">2.7.13.3</ecNumber>
    </recommendedName>
</protein>
<evidence type="ECO:0000313" key="19">
    <source>
        <dbReference type="EMBL" id="AMD01821.1"/>
    </source>
</evidence>
<dbReference type="EC" id="2.7.13.3" evidence="3"/>
<dbReference type="Proteomes" id="UP000063387">
    <property type="component" value="Chromosome"/>
</dbReference>
<dbReference type="Pfam" id="PF09078">
    <property type="entry name" value="CheY-binding"/>
    <property type="match status" value="2"/>
</dbReference>
<keyword evidence="8 19" id="KW-0808">Transferase</keyword>
<organism evidence="19 20">
    <name type="scientific">Halomonas chromatireducens</name>
    <dbReference type="NCBI Taxonomy" id="507626"/>
    <lineage>
        <taxon>Bacteria</taxon>
        <taxon>Pseudomonadati</taxon>
        <taxon>Pseudomonadota</taxon>
        <taxon>Gammaproteobacteria</taxon>
        <taxon>Oceanospirillales</taxon>
        <taxon>Halomonadaceae</taxon>
        <taxon>Halomonas</taxon>
    </lineage>
</organism>
<evidence type="ECO:0000256" key="15">
    <source>
        <dbReference type="SAM" id="MobiDB-lite"/>
    </source>
</evidence>
<dbReference type="InterPro" id="IPR035891">
    <property type="entry name" value="CheY-binding_CheA"/>
</dbReference>
<evidence type="ECO:0000256" key="5">
    <source>
        <dbReference type="ARBA" id="ARBA00022490"/>
    </source>
</evidence>
<dbReference type="Gene3D" id="2.30.30.40">
    <property type="entry name" value="SH3 Domains"/>
    <property type="match status" value="1"/>
</dbReference>
<comment type="catalytic activity">
    <reaction evidence="1">
        <text>ATP + protein L-histidine = ADP + protein N-phospho-L-histidine.</text>
        <dbReference type="EC" id="2.7.13.3"/>
    </reaction>
</comment>